<dbReference type="EMBL" id="JAGTJJ010000007">
    <property type="protein sequence ID" value="MDC3982367.1"/>
    <property type="molecule type" value="Genomic_DNA"/>
</dbReference>
<dbReference type="PANTHER" id="PTHR36194">
    <property type="entry name" value="S-LAYER-LIKE PROTEIN"/>
    <property type="match status" value="1"/>
</dbReference>
<keyword evidence="2" id="KW-0732">Signal</keyword>
<accession>A0A9X3X2D2</accession>
<dbReference type="SUPFAM" id="SSF48452">
    <property type="entry name" value="TPR-like"/>
    <property type="match status" value="1"/>
</dbReference>
<dbReference type="InterPro" id="IPR011990">
    <property type="entry name" value="TPR-like_helical_dom_sf"/>
</dbReference>
<reference evidence="4 5" key="1">
    <citation type="submission" date="2021-04" db="EMBL/GenBank/DDBJ databases">
        <title>Genome analysis of Polyangium sp.</title>
        <authorList>
            <person name="Li Y."/>
            <person name="Wang J."/>
        </authorList>
    </citation>
    <scope>NUCLEOTIDE SEQUENCE [LARGE SCALE GENOMIC DNA]</scope>
    <source>
        <strain evidence="4 5">SDU14</strain>
    </source>
</reference>
<dbReference type="SUPFAM" id="SSF101447">
    <property type="entry name" value="Formin homology 2 domain (FH2 domain)"/>
    <property type="match status" value="1"/>
</dbReference>
<dbReference type="PANTHER" id="PTHR36194:SF1">
    <property type="entry name" value="S-LAYER-LIKE PROTEIN"/>
    <property type="match status" value="1"/>
</dbReference>
<dbReference type="Proteomes" id="UP001151081">
    <property type="component" value="Unassembled WGS sequence"/>
</dbReference>
<evidence type="ECO:0000259" key="3">
    <source>
        <dbReference type="Pfam" id="PF08308"/>
    </source>
</evidence>
<feature type="chain" id="PRO_5040910865" evidence="2">
    <location>
        <begin position="30"/>
        <end position="628"/>
    </location>
</feature>
<dbReference type="RefSeq" id="WP_272420904.1">
    <property type="nucleotide sequence ID" value="NZ_JAGTJJ010000007.1"/>
</dbReference>
<protein>
    <submittedName>
        <fullName evidence="4">PEGA domain-containing protein</fullName>
    </submittedName>
</protein>
<feature type="region of interest" description="Disordered" evidence="1">
    <location>
        <begin position="509"/>
        <end position="532"/>
    </location>
</feature>
<dbReference type="AlphaFoldDB" id="A0A9X3X2D2"/>
<evidence type="ECO:0000256" key="1">
    <source>
        <dbReference type="SAM" id="MobiDB-lite"/>
    </source>
</evidence>
<feature type="domain" description="PEGA" evidence="3">
    <location>
        <begin position="162"/>
        <end position="225"/>
    </location>
</feature>
<feature type="region of interest" description="Disordered" evidence="1">
    <location>
        <begin position="34"/>
        <end position="76"/>
    </location>
</feature>
<proteinExistence type="predicted"/>
<sequence length="628" mass="66773">MKRSAALPSPICKALAALLASTLVTTAIAQNAPVFPTTSKPQPSWMKKGGPLPPPPPPPPPPPDPAAEAEAKAKDDARKHFEQGLALFDAGSMEAALPEFLTSLSIYPTRAAKKNAALCLRRLNRFDEAFDMNEELLAFPGITEEEKQVALREIAELRPVVGDLVIEGVPDGATISIDGKPRGTTPLKGAIHVPVGERTVRIFKAGYETLEARLQVVGGKTAKLPALLSRLELAGWLQVDEASGYSMDVLIDGAAVGKTPWRGLVASGDHLVSLRGEKRLGTQPARVEVRPSLITPILLIAEELPSVLRVEAKTKDADISVDGVRVGRGAWEGPVRTGSHRIEVTANGFVREERRVELEAGKREAVAVALEPVPPPSGFWADKRLFGEIGATFAIAPTFGGSLDASCTGSCVASLGLGGGGTLRFGLEIRRKWALGVELGGLFARRTFTDRPDEDVHVFGNIAPNKGLTDDVITLGGAHVGASVARTVGERFPVTFRLGVGGFFGSAEDDRSGDYKTTARDVPDPTSTTGMRRKESVSYTVDRVTETQAALGVYLAPEVRAGMRISEKLDVALSVSALVLFIPEPPAWVPEQGYVQASTDGQGKYDSDTLTGTSIFAVSPGLVAKYRF</sequence>
<evidence type="ECO:0000313" key="4">
    <source>
        <dbReference type="EMBL" id="MDC3982367.1"/>
    </source>
</evidence>
<dbReference type="Gene3D" id="1.25.40.10">
    <property type="entry name" value="Tetratricopeptide repeat domain"/>
    <property type="match status" value="1"/>
</dbReference>
<feature type="compositionally biased region" description="Basic and acidic residues" evidence="1">
    <location>
        <begin position="509"/>
        <end position="523"/>
    </location>
</feature>
<name>A0A9X3X2D2_9BACT</name>
<keyword evidence="5" id="KW-1185">Reference proteome</keyword>
<comment type="caution">
    <text evidence="4">The sequence shown here is derived from an EMBL/GenBank/DDBJ whole genome shotgun (WGS) entry which is preliminary data.</text>
</comment>
<dbReference type="InterPro" id="IPR013229">
    <property type="entry name" value="PEGA"/>
</dbReference>
<feature type="signal peptide" evidence="2">
    <location>
        <begin position="1"/>
        <end position="29"/>
    </location>
</feature>
<feature type="compositionally biased region" description="Pro residues" evidence="1">
    <location>
        <begin position="51"/>
        <end position="65"/>
    </location>
</feature>
<evidence type="ECO:0000256" key="2">
    <source>
        <dbReference type="SAM" id="SignalP"/>
    </source>
</evidence>
<organism evidence="4 5">
    <name type="scientific">Polyangium jinanense</name>
    <dbReference type="NCBI Taxonomy" id="2829994"/>
    <lineage>
        <taxon>Bacteria</taxon>
        <taxon>Pseudomonadati</taxon>
        <taxon>Myxococcota</taxon>
        <taxon>Polyangia</taxon>
        <taxon>Polyangiales</taxon>
        <taxon>Polyangiaceae</taxon>
        <taxon>Polyangium</taxon>
    </lineage>
</organism>
<dbReference type="Pfam" id="PF08308">
    <property type="entry name" value="PEGA"/>
    <property type="match status" value="2"/>
</dbReference>
<feature type="domain" description="PEGA" evidence="3">
    <location>
        <begin position="307"/>
        <end position="372"/>
    </location>
</feature>
<evidence type="ECO:0000313" key="5">
    <source>
        <dbReference type="Proteomes" id="UP001151081"/>
    </source>
</evidence>
<gene>
    <name evidence="4" type="ORF">KEG57_17760</name>
</gene>